<dbReference type="EMBL" id="JACHJY010000009">
    <property type="protein sequence ID" value="MBB4985012.1"/>
    <property type="molecule type" value="Genomic_DNA"/>
</dbReference>
<accession>A0A7W7U4Q4</accession>
<organism evidence="1 2">
    <name type="scientific">Streptomyces nymphaeiformis</name>
    <dbReference type="NCBI Taxonomy" id="2663842"/>
    <lineage>
        <taxon>Bacteria</taxon>
        <taxon>Bacillati</taxon>
        <taxon>Actinomycetota</taxon>
        <taxon>Actinomycetes</taxon>
        <taxon>Kitasatosporales</taxon>
        <taxon>Streptomycetaceae</taxon>
        <taxon>Streptomyces</taxon>
    </lineage>
</organism>
<dbReference type="RefSeq" id="WP_184932239.1">
    <property type="nucleotide sequence ID" value="NZ_JACHJY010000009.1"/>
</dbReference>
<dbReference type="AlphaFoldDB" id="A0A7W7U4Q4"/>
<gene>
    <name evidence="1" type="ORF">GGE06_005962</name>
</gene>
<protein>
    <submittedName>
        <fullName evidence="1">Uncharacterized protein</fullName>
    </submittedName>
</protein>
<dbReference type="Proteomes" id="UP000582643">
    <property type="component" value="Unassembled WGS sequence"/>
</dbReference>
<evidence type="ECO:0000313" key="2">
    <source>
        <dbReference type="Proteomes" id="UP000582643"/>
    </source>
</evidence>
<name>A0A7W7U4Q4_9ACTN</name>
<proteinExistence type="predicted"/>
<reference evidence="1 2" key="1">
    <citation type="submission" date="2020-08" db="EMBL/GenBank/DDBJ databases">
        <title>Genomic Encyclopedia of Type Strains, Phase III (KMG-III): the genomes of soil and plant-associated and newly described type strains.</title>
        <authorList>
            <person name="Whitman W."/>
        </authorList>
    </citation>
    <scope>NUCLEOTIDE SEQUENCE [LARGE SCALE GENOMIC DNA]</scope>
    <source>
        <strain evidence="1 2">SFB5A</strain>
    </source>
</reference>
<keyword evidence="2" id="KW-1185">Reference proteome</keyword>
<evidence type="ECO:0000313" key="1">
    <source>
        <dbReference type="EMBL" id="MBB4985012.1"/>
    </source>
</evidence>
<sequence length="63" mass="6540">MFGRKTAQKLDNAAAALHTAGKKVGGKTGGRVGDAIANTVIAPIRSQIDESCTNCSRGKCKKH</sequence>
<comment type="caution">
    <text evidence="1">The sequence shown here is derived from an EMBL/GenBank/DDBJ whole genome shotgun (WGS) entry which is preliminary data.</text>
</comment>